<protein>
    <submittedName>
        <fullName evidence="4">Acyl-CoA synthetase</fullName>
    </submittedName>
</protein>
<feature type="domain" description="AMP-binding enzyme C-terminal" evidence="3">
    <location>
        <begin position="442"/>
        <end position="520"/>
    </location>
</feature>
<sequence length="534" mass="58565">MYPGTHARTTPDKPAIIMSANGRTVTYAQLDDRSARLARVLRAAGLTRGDHVAVVTDNAPEAFEVYWAAVRSGLYITAVNHHLSAPEIGYIVDDCEARVLVVSAGLREAAEAIVPLTPRVQRRLAFGTDARAGERPFGTDARARERPFGGPVDGYDDYTAALAGQPGGPLDDQPCGVDMLYSSGTTGRPKGIRPELPDRQVDEPGNSVVAAFGPLYGFDADTVYYSPAPVYHAAPLRFSAMTHALGGTLVMADRFDAETALRDIERYRITHSQWVPTMFVRMLQLDPAVRARYDVSSQRAAIHAAAPCPVEVKQRMLDWWGPILHEYYGATEGSGITVIGPHDWLAKPGSVGRAALGTLRICDDDGRELPVGGIGTVYFERDEVPFRYHNDDEKTRSAQHPEHETWSTTGDIGYLDHDGYLFLTDRRAFTIISGGVNIYPQETEDCLALHPSVYDVAVIGVPDDEMGEQVKAVVVPAQGAEPGPALEKELLDFVRERIARYKAPRSVDFVDELPRTPTGKLVKRVLVDRYRAAR</sequence>
<dbReference type="InterPro" id="IPR045851">
    <property type="entry name" value="AMP-bd_C_sf"/>
</dbReference>
<dbReference type="InterPro" id="IPR042099">
    <property type="entry name" value="ANL_N_sf"/>
</dbReference>
<dbReference type="PROSITE" id="PS00455">
    <property type="entry name" value="AMP_BINDING"/>
    <property type="match status" value="1"/>
</dbReference>
<comment type="caution">
    <text evidence="4">The sequence shown here is derived from an EMBL/GenBank/DDBJ whole genome shotgun (WGS) entry which is preliminary data.</text>
</comment>
<dbReference type="InterPro" id="IPR025110">
    <property type="entry name" value="AMP-bd_C"/>
</dbReference>
<accession>A0ABX1SB73</accession>
<dbReference type="SUPFAM" id="SSF56801">
    <property type="entry name" value="Acetyl-CoA synthetase-like"/>
    <property type="match status" value="1"/>
</dbReference>
<dbReference type="Proteomes" id="UP000820669">
    <property type="component" value="Unassembled WGS sequence"/>
</dbReference>
<reference evidence="4 5" key="1">
    <citation type="submission" date="2020-04" db="EMBL/GenBank/DDBJ databases">
        <authorList>
            <person name="Klaysubun C."/>
            <person name="Duangmal K."/>
            <person name="Lipun K."/>
        </authorList>
    </citation>
    <scope>NUCLEOTIDE SEQUENCE [LARGE SCALE GENOMIC DNA]</scope>
    <source>
        <strain evidence="4 5">K10HN5</strain>
    </source>
</reference>
<name>A0ABX1SB73_9PSEU</name>
<feature type="compositionally biased region" description="Basic and acidic residues" evidence="1">
    <location>
        <begin position="192"/>
        <end position="202"/>
    </location>
</feature>
<organism evidence="4 5">
    <name type="scientific">Pseudonocardia acidicola</name>
    <dbReference type="NCBI Taxonomy" id="2724939"/>
    <lineage>
        <taxon>Bacteria</taxon>
        <taxon>Bacillati</taxon>
        <taxon>Actinomycetota</taxon>
        <taxon>Actinomycetes</taxon>
        <taxon>Pseudonocardiales</taxon>
        <taxon>Pseudonocardiaceae</taxon>
        <taxon>Pseudonocardia</taxon>
    </lineage>
</organism>
<evidence type="ECO:0000256" key="1">
    <source>
        <dbReference type="SAM" id="MobiDB-lite"/>
    </source>
</evidence>
<feature type="region of interest" description="Disordered" evidence="1">
    <location>
        <begin position="184"/>
        <end position="203"/>
    </location>
</feature>
<dbReference type="Gene3D" id="3.40.50.12780">
    <property type="entry name" value="N-terminal domain of ligase-like"/>
    <property type="match status" value="1"/>
</dbReference>
<gene>
    <name evidence="4" type="ORF">HF526_16100</name>
</gene>
<dbReference type="Gene3D" id="3.30.300.30">
    <property type="match status" value="1"/>
</dbReference>
<evidence type="ECO:0000259" key="3">
    <source>
        <dbReference type="Pfam" id="PF13193"/>
    </source>
</evidence>
<dbReference type="RefSeq" id="WP_169382283.1">
    <property type="nucleotide sequence ID" value="NZ_JAAXLA010000027.1"/>
</dbReference>
<dbReference type="InterPro" id="IPR000873">
    <property type="entry name" value="AMP-dep_synth/lig_dom"/>
</dbReference>
<dbReference type="Pfam" id="PF13193">
    <property type="entry name" value="AMP-binding_C"/>
    <property type="match status" value="1"/>
</dbReference>
<dbReference type="EMBL" id="JAAXLA010000027">
    <property type="protein sequence ID" value="NMH98816.1"/>
    <property type="molecule type" value="Genomic_DNA"/>
</dbReference>
<dbReference type="InterPro" id="IPR020845">
    <property type="entry name" value="AMP-binding_CS"/>
</dbReference>
<proteinExistence type="predicted"/>
<dbReference type="Pfam" id="PF00501">
    <property type="entry name" value="AMP-binding"/>
    <property type="match status" value="1"/>
</dbReference>
<evidence type="ECO:0000259" key="2">
    <source>
        <dbReference type="Pfam" id="PF00501"/>
    </source>
</evidence>
<feature type="domain" description="AMP-dependent synthetase/ligase" evidence="2">
    <location>
        <begin position="6"/>
        <end position="381"/>
    </location>
</feature>
<evidence type="ECO:0000313" key="5">
    <source>
        <dbReference type="Proteomes" id="UP000820669"/>
    </source>
</evidence>
<dbReference type="PANTHER" id="PTHR24096:SF323">
    <property type="entry name" value="BLR3536 PROTEIN"/>
    <property type="match status" value="1"/>
</dbReference>
<dbReference type="PANTHER" id="PTHR24096">
    <property type="entry name" value="LONG-CHAIN-FATTY-ACID--COA LIGASE"/>
    <property type="match status" value="1"/>
</dbReference>
<evidence type="ECO:0000313" key="4">
    <source>
        <dbReference type="EMBL" id="NMH98816.1"/>
    </source>
</evidence>
<keyword evidence="5" id="KW-1185">Reference proteome</keyword>